<accession>A0A176QCL2</accession>
<dbReference type="Proteomes" id="UP000076976">
    <property type="component" value="Unassembled WGS sequence"/>
</dbReference>
<dbReference type="CDD" id="cd00466">
    <property type="entry name" value="DHQase_II"/>
    <property type="match status" value="1"/>
</dbReference>
<comment type="similarity">
    <text evidence="3 8">Belongs to the type-II 3-dehydroquinase family.</text>
</comment>
<feature type="binding site" evidence="8 10">
    <location>
        <begin position="111"/>
        <end position="112"/>
    </location>
    <ligand>
        <name>substrate</name>
    </ligand>
</feature>
<dbReference type="Pfam" id="PF01220">
    <property type="entry name" value="DHquinase_II"/>
    <property type="match status" value="1"/>
</dbReference>
<dbReference type="GO" id="GO:0009073">
    <property type="term" value="P:aromatic amino acid family biosynthetic process"/>
    <property type="evidence" value="ECO:0007669"/>
    <property type="project" value="UniProtKB-KW"/>
</dbReference>
<keyword evidence="6 8" id="KW-0057">Aromatic amino acid biosynthesis</keyword>
<evidence type="ECO:0000256" key="5">
    <source>
        <dbReference type="ARBA" id="ARBA00012060"/>
    </source>
</evidence>
<dbReference type="InterPro" id="IPR018509">
    <property type="entry name" value="DHquinase_II_CS"/>
</dbReference>
<dbReference type="PANTHER" id="PTHR21272:SF3">
    <property type="entry name" value="CATABOLIC 3-DEHYDROQUINASE"/>
    <property type="match status" value="1"/>
</dbReference>
<comment type="catalytic activity">
    <reaction evidence="1 8">
        <text>3-dehydroquinate = 3-dehydroshikimate + H2O</text>
        <dbReference type="Rhea" id="RHEA:21096"/>
        <dbReference type="ChEBI" id="CHEBI:15377"/>
        <dbReference type="ChEBI" id="CHEBI:16630"/>
        <dbReference type="ChEBI" id="CHEBI:32364"/>
        <dbReference type="EC" id="4.2.1.10"/>
    </reaction>
</comment>
<dbReference type="SUPFAM" id="SSF52304">
    <property type="entry name" value="Type II 3-dehydroquinate dehydratase"/>
    <property type="match status" value="1"/>
</dbReference>
<dbReference type="GO" id="GO:0009423">
    <property type="term" value="P:chorismate biosynthetic process"/>
    <property type="evidence" value="ECO:0007669"/>
    <property type="project" value="UniProtKB-UniRule"/>
</dbReference>
<evidence type="ECO:0000256" key="10">
    <source>
        <dbReference type="PIRSR" id="PIRSR001399-2"/>
    </source>
</evidence>
<evidence type="ECO:0000256" key="6">
    <source>
        <dbReference type="ARBA" id="ARBA00023141"/>
    </source>
</evidence>
<evidence type="ECO:0000256" key="4">
    <source>
        <dbReference type="ARBA" id="ARBA00011193"/>
    </source>
</evidence>
<evidence type="ECO:0000256" key="3">
    <source>
        <dbReference type="ARBA" id="ARBA00011037"/>
    </source>
</evidence>
<name>A0A176QCL2_9MICO</name>
<dbReference type="PROSITE" id="PS01029">
    <property type="entry name" value="DEHYDROQUINASE_II"/>
    <property type="match status" value="1"/>
</dbReference>
<keyword evidence="7 8" id="KW-0456">Lyase</keyword>
<dbReference type="EC" id="4.2.1.10" evidence="5 8"/>
<dbReference type="PANTHER" id="PTHR21272">
    <property type="entry name" value="CATABOLIC 3-DEHYDROQUINASE"/>
    <property type="match status" value="1"/>
</dbReference>
<feature type="site" description="Transition state stabilizer" evidence="8 11">
    <location>
        <position position="28"/>
    </location>
</feature>
<evidence type="ECO:0000256" key="1">
    <source>
        <dbReference type="ARBA" id="ARBA00001864"/>
    </source>
</evidence>
<feature type="active site" description="Proton donor" evidence="8 9">
    <location>
        <position position="110"/>
    </location>
</feature>
<feature type="binding site" evidence="8 10">
    <location>
        <position position="97"/>
    </location>
    <ligand>
        <name>substrate</name>
    </ligand>
</feature>
<comment type="pathway">
    <text evidence="2 8">Metabolic intermediate biosynthesis; chorismate biosynthesis; chorismate from D-erythrose 4-phosphate and phosphoenolpyruvate: step 3/7.</text>
</comment>
<dbReference type="NCBIfam" id="NF003805">
    <property type="entry name" value="PRK05395.1-2"/>
    <property type="match status" value="1"/>
</dbReference>
<reference evidence="12 13" key="1">
    <citation type="submission" date="2016-01" db="EMBL/GenBank/DDBJ databases">
        <title>Janibacter melonis strain CD11_4 genome sequencing and assembly.</title>
        <authorList>
            <person name="Nair G.R."/>
            <person name="Kaur G."/>
            <person name="Chander A.M."/>
            <person name="Mayilraj S."/>
        </authorList>
    </citation>
    <scope>NUCLEOTIDE SEQUENCE [LARGE SCALE GENOMIC DNA]</scope>
    <source>
        <strain evidence="12 13">CD11-4</strain>
    </source>
</reference>
<dbReference type="UniPathway" id="UPA00053">
    <property type="reaction ID" value="UER00086"/>
</dbReference>
<keyword evidence="13" id="KW-1185">Reference proteome</keyword>
<dbReference type="AlphaFoldDB" id="A0A176QCL2"/>
<proteinExistence type="inferred from homology"/>
<sequence length="160" mass="17161">MSEQGQTQTSRRTVVVLNGPNLNLLGEREPHIYGHETLADVEAMCAARAGELGWTLDFRQTNHEGVLIDAVHEVRHDAVGVVINAGGWTHTSVAIRDALTNVSGPVVEVHISDIHAREAFRSHSYISDIADDVIVGRGTAGYLEALDAIRARVAPSGPPA</sequence>
<dbReference type="NCBIfam" id="TIGR01088">
    <property type="entry name" value="aroQ"/>
    <property type="match status" value="1"/>
</dbReference>
<dbReference type="PIRSF" id="PIRSF001399">
    <property type="entry name" value="DHquinase_II"/>
    <property type="match status" value="1"/>
</dbReference>
<comment type="caution">
    <text evidence="12">The sequence shown here is derived from an EMBL/GenBank/DDBJ whole genome shotgun (WGS) entry which is preliminary data.</text>
</comment>
<evidence type="ECO:0000256" key="11">
    <source>
        <dbReference type="PIRSR" id="PIRSR001399-3"/>
    </source>
</evidence>
<dbReference type="Gene3D" id="3.40.50.9100">
    <property type="entry name" value="Dehydroquinase, class II"/>
    <property type="match status" value="1"/>
</dbReference>
<evidence type="ECO:0000256" key="9">
    <source>
        <dbReference type="PIRSR" id="PIRSR001399-1"/>
    </source>
</evidence>
<dbReference type="RefSeq" id="WP_068272601.1">
    <property type="nucleotide sequence ID" value="NZ_JAMAYW010000008.1"/>
</dbReference>
<evidence type="ECO:0000256" key="8">
    <source>
        <dbReference type="HAMAP-Rule" id="MF_00169"/>
    </source>
</evidence>
<gene>
    <name evidence="8" type="primary">aroQ</name>
    <name evidence="12" type="ORF">AWH69_04820</name>
</gene>
<dbReference type="NCBIfam" id="NF003807">
    <property type="entry name" value="PRK05395.1-4"/>
    <property type="match status" value="1"/>
</dbReference>
<comment type="function">
    <text evidence="8">Catalyzes a trans-dehydration via an enolate intermediate.</text>
</comment>
<evidence type="ECO:0000313" key="12">
    <source>
        <dbReference type="EMBL" id="OAB87414.1"/>
    </source>
</evidence>
<organism evidence="12 13">
    <name type="scientific">Janibacter melonis</name>
    <dbReference type="NCBI Taxonomy" id="262209"/>
    <lineage>
        <taxon>Bacteria</taxon>
        <taxon>Bacillati</taxon>
        <taxon>Actinomycetota</taxon>
        <taxon>Actinomycetes</taxon>
        <taxon>Micrococcales</taxon>
        <taxon>Intrasporangiaceae</taxon>
        <taxon>Janibacter</taxon>
    </lineage>
</organism>
<comment type="subunit">
    <text evidence="4 8">Homododecamer.</text>
</comment>
<feature type="binding site" evidence="8 10">
    <location>
        <position position="84"/>
    </location>
    <ligand>
        <name>substrate</name>
    </ligand>
</feature>
<feature type="binding site" evidence="8 10">
    <location>
        <position position="90"/>
    </location>
    <ligand>
        <name>substrate</name>
    </ligand>
</feature>
<evidence type="ECO:0000256" key="2">
    <source>
        <dbReference type="ARBA" id="ARBA00004902"/>
    </source>
</evidence>
<evidence type="ECO:0000313" key="13">
    <source>
        <dbReference type="Proteomes" id="UP000076976"/>
    </source>
</evidence>
<dbReference type="HAMAP" id="MF_00169">
    <property type="entry name" value="AroQ"/>
    <property type="match status" value="1"/>
</dbReference>
<feature type="binding site" evidence="8 10">
    <location>
        <position position="121"/>
    </location>
    <ligand>
        <name>substrate</name>
    </ligand>
</feature>
<dbReference type="STRING" id="262209.AWH69_04820"/>
<protein>
    <recommendedName>
        <fullName evidence="5 8">3-dehydroquinate dehydratase</fullName>
        <shortName evidence="8">3-dehydroquinase</shortName>
        <ecNumber evidence="5 8">4.2.1.10</ecNumber>
    </recommendedName>
    <alternativeName>
        <fullName evidence="8">Type II DHQase</fullName>
    </alternativeName>
</protein>
<dbReference type="GO" id="GO:0003855">
    <property type="term" value="F:3-dehydroquinate dehydratase activity"/>
    <property type="evidence" value="ECO:0007669"/>
    <property type="project" value="UniProtKB-UniRule"/>
</dbReference>
<dbReference type="InterPro" id="IPR036441">
    <property type="entry name" value="DHquinase_II_sf"/>
</dbReference>
<dbReference type="GO" id="GO:0008652">
    <property type="term" value="P:amino acid biosynthetic process"/>
    <property type="evidence" value="ECO:0007669"/>
    <property type="project" value="UniProtKB-KW"/>
</dbReference>
<dbReference type="NCBIfam" id="NF003806">
    <property type="entry name" value="PRK05395.1-3"/>
    <property type="match status" value="1"/>
</dbReference>
<keyword evidence="8" id="KW-0028">Amino-acid biosynthesis</keyword>
<feature type="active site" description="Proton acceptor" evidence="8 9">
    <location>
        <position position="33"/>
    </location>
</feature>
<dbReference type="EMBL" id="LQZG01000002">
    <property type="protein sequence ID" value="OAB87414.1"/>
    <property type="molecule type" value="Genomic_DNA"/>
</dbReference>
<dbReference type="InterPro" id="IPR001874">
    <property type="entry name" value="DHquinase_II"/>
</dbReference>
<dbReference type="GO" id="GO:0019631">
    <property type="term" value="P:quinate catabolic process"/>
    <property type="evidence" value="ECO:0007669"/>
    <property type="project" value="TreeGrafter"/>
</dbReference>
<evidence type="ECO:0000256" key="7">
    <source>
        <dbReference type="ARBA" id="ARBA00023239"/>
    </source>
</evidence>